<dbReference type="GO" id="GO:0016787">
    <property type="term" value="F:hydrolase activity"/>
    <property type="evidence" value="ECO:0007669"/>
    <property type="project" value="UniProtKB-KW"/>
</dbReference>
<comment type="catalytic activity">
    <reaction evidence="11">
        <text>S-methyl-5'-thioadenosine + phosphate = 5-(methylsulfanyl)-alpha-D-ribose 1-phosphate + adenine</text>
        <dbReference type="Rhea" id="RHEA:11852"/>
        <dbReference type="ChEBI" id="CHEBI:16708"/>
        <dbReference type="ChEBI" id="CHEBI:17509"/>
        <dbReference type="ChEBI" id="CHEBI:43474"/>
        <dbReference type="ChEBI" id="CHEBI:58533"/>
        <dbReference type="EC" id="2.4.2.28"/>
    </reaction>
    <physiologicalReaction direction="left-to-right" evidence="11">
        <dbReference type="Rhea" id="RHEA:11853"/>
    </physiologicalReaction>
</comment>
<comment type="catalytic activity">
    <reaction evidence="1">
        <text>inosine + phosphate = alpha-D-ribose 1-phosphate + hypoxanthine</text>
        <dbReference type="Rhea" id="RHEA:27646"/>
        <dbReference type="ChEBI" id="CHEBI:17368"/>
        <dbReference type="ChEBI" id="CHEBI:17596"/>
        <dbReference type="ChEBI" id="CHEBI:43474"/>
        <dbReference type="ChEBI" id="CHEBI:57720"/>
        <dbReference type="EC" id="2.4.2.1"/>
    </reaction>
    <physiologicalReaction direction="left-to-right" evidence="1">
        <dbReference type="Rhea" id="RHEA:27647"/>
    </physiologicalReaction>
</comment>
<reference evidence="13 14" key="1">
    <citation type="submission" date="2018-05" db="EMBL/GenBank/DDBJ databases">
        <title>Genomic Encyclopedia of Type Strains, Phase IV (KMG-IV): sequencing the most valuable type-strain genomes for metagenomic binning, comparative biology and taxonomic classification.</title>
        <authorList>
            <person name="Goeker M."/>
        </authorList>
    </citation>
    <scope>NUCLEOTIDE SEQUENCE [LARGE SCALE GENOMIC DNA]</scope>
    <source>
        <strain evidence="13 14">DSM 22440</strain>
    </source>
</reference>
<accession>A0A2V3WDL2</accession>
<comment type="caution">
    <text evidence="13">The sequence shown here is derived from an EMBL/GenBank/DDBJ whole genome shotgun (WGS) entry which is preliminary data.</text>
</comment>
<evidence type="ECO:0000256" key="10">
    <source>
        <dbReference type="ARBA" id="ARBA00048968"/>
    </source>
</evidence>
<evidence type="ECO:0000256" key="12">
    <source>
        <dbReference type="RuleBase" id="RU361274"/>
    </source>
</evidence>
<evidence type="ECO:0000256" key="3">
    <source>
        <dbReference type="ARBA" id="ARBA00003215"/>
    </source>
</evidence>
<gene>
    <name evidence="13" type="ORF">DES38_102187</name>
</gene>
<keyword evidence="5" id="KW-0808">Transferase</keyword>
<evidence type="ECO:0000256" key="6">
    <source>
        <dbReference type="ARBA" id="ARBA00022723"/>
    </source>
</evidence>
<keyword evidence="6" id="KW-0479">Metal-binding</keyword>
<evidence type="ECO:0000256" key="9">
    <source>
        <dbReference type="ARBA" id="ARBA00047989"/>
    </source>
</evidence>
<evidence type="ECO:0000256" key="8">
    <source>
        <dbReference type="ARBA" id="ARBA00022833"/>
    </source>
</evidence>
<comment type="function">
    <text evidence="3">Purine nucleoside enzyme that catalyzes the phosphorolysis of adenosine and inosine nucleosides, yielding D-ribose 1-phosphate and the respective free bases, adenine and hypoxanthine. Also catalyzes the phosphorolysis of S-methyl-5'-thioadenosine into adenine and S-methyl-5-thio-alpha-D-ribose 1-phosphate. Also has adenosine deaminase activity.</text>
</comment>
<protein>
    <recommendedName>
        <fullName evidence="12">Purine nucleoside phosphorylase</fullName>
    </recommendedName>
</protein>
<evidence type="ECO:0000256" key="11">
    <source>
        <dbReference type="ARBA" id="ARBA00049893"/>
    </source>
</evidence>
<dbReference type="GO" id="GO:0017061">
    <property type="term" value="F:S-methyl-5-thioadenosine phosphorylase activity"/>
    <property type="evidence" value="ECO:0007669"/>
    <property type="project" value="UniProtKB-EC"/>
</dbReference>
<evidence type="ECO:0000256" key="5">
    <source>
        <dbReference type="ARBA" id="ARBA00022679"/>
    </source>
</evidence>
<organism evidence="13 14">
    <name type="scientific">Streptohalobacillus salinus</name>
    <dbReference type="NCBI Taxonomy" id="621096"/>
    <lineage>
        <taxon>Bacteria</taxon>
        <taxon>Bacillati</taxon>
        <taxon>Bacillota</taxon>
        <taxon>Bacilli</taxon>
        <taxon>Bacillales</taxon>
        <taxon>Bacillaceae</taxon>
        <taxon>Streptohalobacillus</taxon>
    </lineage>
</organism>
<evidence type="ECO:0000313" key="14">
    <source>
        <dbReference type="Proteomes" id="UP000247922"/>
    </source>
</evidence>
<dbReference type="Gene3D" id="3.60.140.10">
    <property type="entry name" value="CNF1/YfiH-like putative cysteine hydrolases"/>
    <property type="match status" value="1"/>
</dbReference>
<dbReference type="InterPro" id="IPR038371">
    <property type="entry name" value="Cu_polyphenol_OxRdtase_sf"/>
</dbReference>
<dbReference type="AlphaFoldDB" id="A0A2V3WDL2"/>
<comment type="catalytic activity">
    <reaction evidence="10">
        <text>adenosine + phosphate = alpha-D-ribose 1-phosphate + adenine</text>
        <dbReference type="Rhea" id="RHEA:27642"/>
        <dbReference type="ChEBI" id="CHEBI:16335"/>
        <dbReference type="ChEBI" id="CHEBI:16708"/>
        <dbReference type="ChEBI" id="CHEBI:43474"/>
        <dbReference type="ChEBI" id="CHEBI:57720"/>
        <dbReference type="EC" id="2.4.2.1"/>
    </reaction>
    <physiologicalReaction direction="left-to-right" evidence="10">
        <dbReference type="Rhea" id="RHEA:27643"/>
    </physiologicalReaction>
</comment>
<dbReference type="InterPro" id="IPR011324">
    <property type="entry name" value="Cytotoxic_necrot_fac-like_cat"/>
</dbReference>
<dbReference type="NCBIfam" id="TIGR00726">
    <property type="entry name" value="peptidoglycan editing factor PgeF"/>
    <property type="match status" value="1"/>
</dbReference>
<dbReference type="EMBL" id="QJJR01000002">
    <property type="protein sequence ID" value="PXW92603.1"/>
    <property type="molecule type" value="Genomic_DNA"/>
</dbReference>
<comment type="similarity">
    <text evidence="4 12">Belongs to the purine nucleoside phosphorylase YfiH/LACC1 family.</text>
</comment>
<proteinExistence type="inferred from homology"/>
<dbReference type="OrthoDB" id="4279at2"/>
<evidence type="ECO:0000256" key="7">
    <source>
        <dbReference type="ARBA" id="ARBA00022801"/>
    </source>
</evidence>
<keyword evidence="7" id="KW-0378">Hydrolase</keyword>
<dbReference type="Proteomes" id="UP000247922">
    <property type="component" value="Unassembled WGS sequence"/>
</dbReference>
<evidence type="ECO:0000256" key="2">
    <source>
        <dbReference type="ARBA" id="ARBA00001947"/>
    </source>
</evidence>
<evidence type="ECO:0000256" key="1">
    <source>
        <dbReference type="ARBA" id="ARBA00000553"/>
    </source>
</evidence>
<evidence type="ECO:0000313" key="13">
    <source>
        <dbReference type="EMBL" id="PXW92603.1"/>
    </source>
</evidence>
<dbReference type="Pfam" id="PF02578">
    <property type="entry name" value="Cu-oxidase_4"/>
    <property type="match status" value="1"/>
</dbReference>
<comment type="catalytic activity">
    <reaction evidence="9">
        <text>adenosine + H2O + H(+) = inosine + NH4(+)</text>
        <dbReference type="Rhea" id="RHEA:24408"/>
        <dbReference type="ChEBI" id="CHEBI:15377"/>
        <dbReference type="ChEBI" id="CHEBI:15378"/>
        <dbReference type="ChEBI" id="CHEBI:16335"/>
        <dbReference type="ChEBI" id="CHEBI:17596"/>
        <dbReference type="ChEBI" id="CHEBI:28938"/>
        <dbReference type="EC" id="3.5.4.4"/>
    </reaction>
    <physiologicalReaction direction="left-to-right" evidence="9">
        <dbReference type="Rhea" id="RHEA:24409"/>
    </physiologicalReaction>
</comment>
<keyword evidence="8" id="KW-0862">Zinc</keyword>
<evidence type="ECO:0000256" key="4">
    <source>
        <dbReference type="ARBA" id="ARBA00007353"/>
    </source>
</evidence>
<keyword evidence="14" id="KW-1185">Reference proteome</keyword>
<dbReference type="SUPFAM" id="SSF64438">
    <property type="entry name" value="CNF1/YfiH-like putative cysteine hydrolases"/>
    <property type="match status" value="1"/>
</dbReference>
<dbReference type="GO" id="GO:0005507">
    <property type="term" value="F:copper ion binding"/>
    <property type="evidence" value="ECO:0007669"/>
    <property type="project" value="TreeGrafter"/>
</dbReference>
<dbReference type="CDD" id="cd16833">
    <property type="entry name" value="YfiH"/>
    <property type="match status" value="1"/>
</dbReference>
<dbReference type="PANTHER" id="PTHR30616:SF2">
    <property type="entry name" value="PURINE NUCLEOSIDE PHOSPHORYLASE LACC1"/>
    <property type="match status" value="1"/>
</dbReference>
<dbReference type="PANTHER" id="PTHR30616">
    <property type="entry name" value="UNCHARACTERIZED PROTEIN YFIH"/>
    <property type="match status" value="1"/>
</dbReference>
<comment type="cofactor">
    <cofactor evidence="2">
        <name>Zn(2+)</name>
        <dbReference type="ChEBI" id="CHEBI:29105"/>
    </cofactor>
</comment>
<dbReference type="RefSeq" id="WP_110250481.1">
    <property type="nucleotide sequence ID" value="NZ_QJJR01000002.1"/>
</dbReference>
<name>A0A2V3WDL2_9BACI</name>
<sequence length="271" mass="29895">MEFFSGKHAAVLVPQGLPEAFNNLKIGITTRQGGHSNVPYDGFNIGLHVGDTETTVIENRRMLAEMIGEPLDAFVFLEQVHGTTVEVVTQIDRGRGVYDLASAIPGVDGVITNETHLVLAAFYADCVPLYFFDPVTGFIGLAHAGWRGTVKGIVATMVKRLIEHGSSSRDIVMIIGPSIGKESYRVDEAVIAEVALKYHNQCVEKISHTTSEYFLDLKALNKQLALDNGLQEENIFTSEIDTYLDSRMYSYRKASNTGRMCAYLVKVTENK</sequence>
<dbReference type="InterPro" id="IPR003730">
    <property type="entry name" value="Cu_polyphenol_OxRdtase"/>
</dbReference>